<evidence type="ECO:0000256" key="2">
    <source>
        <dbReference type="ARBA" id="ARBA00022448"/>
    </source>
</evidence>
<accession>A0A0F9KUA6</accession>
<dbReference type="EMBL" id="LAZR01007337">
    <property type="protein sequence ID" value="KKM85909.1"/>
    <property type="molecule type" value="Genomic_DNA"/>
</dbReference>
<keyword evidence="4" id="KW-0732">Signal</keyword>
<evidence type="ECO:0000256" key="5">
    <source>
        <dbReference type="ARBA" id="ARBA00023136"/>
    </source>
</evidence>
<dbReference type="InterPro" id="IPR036942">
    <property type="entry name" value="Beta-barrel_TonB_sf"/>
</dbReference>
<evidence type="ECO:0000256" key="3">
    <source>
        <dbReference type="ARBA" id="ARBA00022692"/>
    </source>
</evidence>
<proteinExistence type="predicted"/>
<evidence type="ECO:0000313" key="8">
    <source>
        <dbReference type="EMBL" id="KKM85909.1"/>
    </source>
</evidence>
<dbReference type="Gene3D" id="2.40.170.20">
    <property type="entry name" value="TonB-dependent receptor, beta-barrel domain"/>
    <property type="match status" value="1"/>
</dbReference>
<evidence type="ECO:0000259" key="7">
    <source>
        <dbReference type="Pfam" id="PF07715"/>
    </source>
</evidence>
<keyword evidence="2" id="KW-0813">Transport</keyword>
<name>A0A0F9KUA6_9ZZZZ</name>
<organism evidence="8">
    <name type="scientific">marine sediment metagenome</name>
    <dbReference type="NCBI Taxonomy" id="412755"/>
    <lineage>
        <taxon>unclassified sequences</taxon>
        <taxon>metagenomes</taxon>
        <taxon>ecological metagenomes</taxon>
    </lineage>
</organism>
<dbReference type="PANTHER" id="PTHR30069">
    <property type="entry name" value="TONB-DEPENDENT OUTER MEMBRANE RECEPTOR"/>
    <property type="match status" value="1"/>
</dbReference>
<dbReference type="Gene3D" id="2.170.130.10">
    <property type="entry name" value="TonB-dependent receptor, plug domain"/>
    <property type="match status" value="1"/>
</dbReference>
<dbReference type="InterPro" id="IPR037066">
    <property type="entry name" value="Plug_dom_sf"/>
</dbReference>
<dbReference type="GO" id="GO:0009279">
    <property type="term" value="C:cell outer membrane"/>
    <property type="evidence" value="ECO:0007669"/>
    <property type="project" value="UniProtKB-SubCell"/>
</dbReference>
<gene>
    <name evidence="8" type="ORF">LCGC14_1284340</name>
</gene>
<feature type="non-terminal residue" evidence="8">
    <location>
        <position position="1"/>
    </location>
</feature>
<dbReference type="GO" id="GO:0044718">
    <property type="term" value="P:siderophore transmembrane transport"/>
    <property type="evidence" value="ECO:0007669"/>
    <property type="project" value="TreeGrafter"/>
</dbReference>
<dbReference type="InterPro" id="IPR039426">
    <property type="entry name" value="TonB-dep_rcpt-like"/>
</dbReference>
<dbReference type="InterPro" id="IPR012910">
    <property type="entry name" value="Plug_dom"/>
</dbReference>
<dbReference type="Pfam" id="PF07715">
    <property type="entry name" value="Plug"/>
    <property type="match status" value="1"/>
</dbReference>
<dbReference type="PANTHER" id="PTHR30069:SF29">
    <property type="entry name" value="HEMOGLOBIN AND HEMOGLOBIN-HAPTOGLOBIN-BINDING PROTEIN 1-RELATED"/>
    <property type="match status" value="1"/>
</dbReference>
<comment type="caution">
    <text evidence="8">The sequence shown here is derived from an EMBL/GenBank/DDBJ whole genome shotgun (WGS) entry which is preliminary data.</text>
</comment>
<comment type="subcellular location">
    <subcellularLocation>
        <location evidence="1">Cell outer membrane</location>
        <topology evidence="1">Multi-pass membrane protein</topology>
    </subcellularLocation>
</comment>
<keyword evidence="5" id="KW-0472">Membrane</keyword>
<dbReference type="SUPFAM" id="SSF56935">
    <property type="entry name" value="Porins"/>
    <property type="match status" value="1"/>
</dbReference>
<keyword evidence="3" id="KW-0812">Transmembrane</keyword>
<feature type="domain" description="TonB-dependent receptor plug" evidence="7">
    <location>
        <begin position="11"/>
        <end position="115"/>
    </location>
</feature>
<dbReference type="GO" id="GO:0015344">
    <property type="term" value="F:siderophore uptake transmembrane transporter activity"/>
    <property type="evidence" value="ECO:0007669"/>
    <property type="project" value="TreeGrafter"/>
</dbReference>
<evidence type="ECO:0000256" key="4">
    <source>
        <dbReference type="ARBA" id="ARBA00022729"/>
    </source>
</evidence>
<evidence type="ECO:0000256" key="1">
    <source>
        <dbReference type="ARBA" id="ARBA00004571"/>
    </source>
</evidence>
<dbReference type="PROSITE" id="PS52016">
    <property type="entry name" value="TONB_DEPENDENT_REC_3"/>
    <property type="match status" value="1"/>
</dbReference>
<reference evidence="8" key="1">
    <citation type="journal article" date="2015" name="Nature">
        <title>Complex archaea that bridge the gap between prokaryotes and eukaryotes.</title>
        <authorList>
            <person name="Spang A."/>
            <person name="Saw J.H."/>
            <person name="Jorgensen S.L."/>
            <person name="Zaremba-Niedzwiedzka K."/>
            <person name="Martijn J."/>
            <person name="Lind A.E."/>
            <person name="van Eijk R."/>
            <person name="Schleper C."/>
            <person name="Guy L."/>
            <person name="Ettema T.J."/>
        </authorList>
    </citation>
    <scope>NUCLEOTIDE SEQUENCE</scope>
</reference>
<evidence type="ECO:0000256" key="6">
    <source>
        <dbReference type="ARBA" id="ARBA00023237"/>
    </source>
</evidence>
<keyword evidence="6" id="KW-0998">Cell outer membrane</keyword>
<dbReference type="AlphaFoldDB" id="A0A0F9KUA6"/>
<protein>
    <recommendedName>
        <fullName evidence="7">TonB-dependent receptor plug domain-containing protein</fullName>
    </recommendedName>
</protein>
<sequence>GQPQPVNWLSMPVSVITAEDIHYSGLTRIDEVLQFTPGVDVQMHTRNHVAVGVRGLHDVFADRLLSLVDGRAADNALHGGPNFLRLPVMMEDIKRIEVVRGPAGAAWGANAFTGAVNIITKDPEDALGLFASTTVNSFGETYNYLRWAEKHGPMSGRVSVGYENWFSSDSVIDRHVALSNDFSRNWRFDSKGVYRPDDRTKWSGGLAHYHGEVGAQDTGTRSRQTGRSDLARTFLRFEREALGGTSGHLQWFGNFDQTSRSSASKYYTSENDLEGQLNFHPGGGHRLSVGGNLRWVHVAQRSSDLPTNFVIDNLPVDEYWGGLFMTDRFQATDRLVLEAQLRGDRYSETQSDWAGRFTALYALDEPKRHVVRLSTAKAFRTPLAAVRRARVKAVAAPSPPFPAGSFLVNLLRPSENMHNEETWSVEAGYSGRFTDWLKFRADAYFQRFERLIGTQTLPDPLALGRSFTSLANLAGADSYGIETQLTAKGKAGKISVWYALNRFQPDHSGQAVRAYLPAEGKAGITGRVFCPDDWTLNANYKYTTVASGGHLTNAVSLDGPEKHRLDLTISKRFAEGRGEFMIGVSDVFNEVRDATSDVSRASTLETPGRAFFIRLQWEF</sequence>